<dbReference type="Gene3D" id="3.90.550.10">
    <property type="entry name" value="Spore Coat Polysaccharide Biosynthesis Protein SpsA, Chain A"/>
    <property type="match status" value="1"/>
</dbReference>
<proteinExistence type="predicted"/>
<protein>
    <recommendedName>
        <fullName evidence="1">Glycosyltransferase 2-like domain-containing protein</fullName>
    </recommendedName>
</protein>
<evidence type="ECO:0000259" key="1">
    <source>
        <dbReference type="Pfam" id="PF00535"/>
    </source>
</evidence>
<accession>A0A176TBG1</accession>
<dbReference type="Proteomes" id="UP000076923">
    <property type="component" value="Unassembled WGS sequence"/>
</dbReference>
<dbReference type="PANTHER" id="PTHR10859:SF91">
    <property type="entry name" value="DOLICHYL-PHOSPHATE BETA-GLUCOSYLTRANSFERASE"/>
    <property type="match status" value="1"/>
</dbReference>
<dbReference type="SUPFAM" id="SSF53448">
    <property type="entry name" value="Nucleotide-diphospho-sugar transferases"/>
    <property type="match status" value="1"/>
</dbReference>
<reference evidence="2 3" key="1">
    <citation type="submission" date="2016-02" db="EMBL/GenBank/DDBJ databases">
        <title>Draft genome sequence of Polaribacter atrinae KACC17473.</title>
        <authorList>
            <person name="Shin S.-K."/>
            <person name="Yi H."/>
        </authorList>
    </citation>
    <scope>NUCLEOTIDE SEQUENCE [LARGE SCALE GENOMIC DNA]</scope>
    <source>
        <strain evidence="2 3">KACC 17473</strain>
    </source>
</reference>
<sequence length="231" mass="27240">MSIKNELTIILPIYNPQIGWEKLLNIKLDELNEVFKNVDFKTIIVNDGSSKNLITEIDALKKNYKNLEFITYINNKGKGFAVKEGFKNANSTYYIYTDWDFPFNIESLYKSYELLKTKTADVIIGTRTSNYYKRLPLFRKLISIGLRVLNFILFGFKNIDTQAGLKGVNEKGKLHFIETKTNSFIFEFEFIKRILKQNLKISLREDIVFTNFSFKTLKKELYNLFKMYFNN</sequence>
<dbReference type="Pfam" id="PF00535">
    <property type="entry name" value="Glycos_transf_2"/>
    <property type="match status" value="1"/>
</dbReference>
<dbReference type="InterPro" id="IPR029044">
    <property type="entry name" value="Nucleotide-diphossugar_trans"/>
</dbReference>
<evidence type="ECO:0000313" key="3">
    <source>
        <dbReference type="Proteomes" id="UP000076923"/>
    </source>
</evidence>
<dbReference type="EMBL" id="LVWE01000040">
    <property type="protein sequence ID" value="OAD44746.1"/>
    <property type="molecule type" value="Genomic_DNA"/>
</dbReference>
<dbReference type="PANTHER" id="PTHR10859">
    <property type="entry name" value="GLYCOSYL TRANSFERASE"/>
    <property type="match status" value="1"/>
</dbReference>
<feature type="domain" description="Glycosyltransferase 2-like" evidence="1">
    <location>
        <begin position="8"/>
        <end position="143"/>
    </location>
</feature>
<keyword evidence="3" id="KW-1185">Reference proteome</keyword>
<evidence type="ECO:0000313" key="2">
    <source>
        <dbReference type="EMBL" id="OAD44746.1"/>
    </source>
</evidence>
<dbReference type="OrthoDB" id="9810303at2"/>
<dbReference type="CDD" id="cd04179">
    <property type="entry name" value="DPM_DPG-synthase_like"/>
    <property type="match status" value="1"/>
</dbReference>
<gene>
    <name evidence="2" type="ORF">LPB303_11355</name>
</gene>
<dbReference type="AlphaFoldDB" id="A0A176TBG1"/>
<name>A0A176TBG1_9FLAO</name>
<dbReference type="RefSeq" id="WP_068450246.1">
    <property type="nucleotide sequence ID" value="NZ_CAXHZY010000006.1"/>
</dbReference>
<comment type="caution">
    <text evidence="2">The sequence shown here is derived from an EMBL/GenBank/DDBJ whole genome shotgun (WGS) entry which is preliminary data.</text>
</comment>
<dbReference type="GO" id="GO:0006487">
    <property type="term" value="P:protein N-linked glycosylation"/>
    <property type="evidence" value="ECO:0007669"/>
    <property type="project" value="TreeGrafter"/>
</dbReference>
<dbReference type="STRING" id="1333662.LPB303_11355"/>
<dbReference type="InterPro" id="IPR001173">
    <property type="entry name" value="Glyco_trans_2-like"/>
</dbReference>
<organism evidence="2 3">
    <name type="scientific">Polaribacter atrinae</name>
    <dbReference type="NCBI Taxonomy" id="1333662"/>
    <lineage>
        <taxon>Bacteria</taxon>
        <taxon>Pseudomonadati</taxon>
        <taxon>Bacteroidota</taxon>
        <taxon>Flavobacteriia</taxon>
        <taxon>Flavobacteriales</taxon>
        <taxon>Flavobacteriaceae</taxon>
    </lineage>
</organism>